<dbReference type="GO" id="GO:0005697">
    <property type="term" value="C:telomerase holoenzyme complex"/>
    <property type="evidence" value="ECO:0007669"/>
    <property type="project" value="TreeGrafter"/>
</dbReference>
<dbReference type="Pfam" id="PF10373">
    <property type="entry name" value="EST1_DNA_bind"/>
    <property type="match status" value="1"/>
</dbReference>
<dbReference type="SUPFAM" id="SSF48452">
    <property type="entry name" value="TPR-like"/>
    <property type="match status" value="1"/>
</dbReference>
<dbReference type="SMART" id="SM00670">
    <property type="entry name" value="PINc"/>
    <property type="match status" value="1"/>
</dbReference>
<feature type="compositionally biased region" description="Basic and acidic residues" evidence="7">
    <location>
        <begin position="291"/>
        <end position="341"/>
    </location>
</feature>
<feature type="region of interest" description="Disordered" evidence="7">
    <location>
        <begin position="1"/>
        <end position="153"/>
    </location>
</feature>
<dbReference type="PANTHER" id="PTHR15696">
    <property type="entry name" value="SMG-7 SUPPRESSOR WITH MORPHOLOGICAL EFFECT ON GENITALIA PROTEIN 7"/>
    <property type="match status" value="1"/>
</dbReference>
<feature type="compositionally biased region" description="Basic and acidic residues" evidence="7">
    <location>
        <begin position="909"/>
        <end position="936"/>
    </location>
</feature>
<dbReference type="GO" id="GO:0005737">
    <property type="term" value="C:cytoplasm"/>
    <property type="evidence" value="ECO:0007669"/>
    <property type="project" value="UniProtKB-SubCell"/>
</dbReference>
<dbReference type="Proteomes" id="UP001160148">
    <property type="component" value="Unassembled WGS sequence"/>
</dbReference>
<dbReference type="PANTHER" id="PTHR15696:SF0">
    <property type="entry name" value="TELOMERASE-BINDING PROTEIN EST1A"/>
    <property type="match status" value="1"/>
</dbReference>
<keyword evidence="10" id="KW-1185">Reference proteome</keyword>
<dbReference type="InterPro" id="IPR011990">
    <property type="entry name" value="TPR-like_helical_dom_sf"/>
</dbReference>
<dbReference type="Pfam" id="PF10374">
    <property type="entry name" value="EST1"/>
    <property type="match status" value="1"/>
</dbReference>
<dbReference type="Pfam" id="PF13638">
    <property type="entry name" value="PIN_4"/>
    <property type="match status" value="1"/>
</dbReference>
<feature type="compositionally biased region" description="Low complexity" evidence="7">
    <location>
        <begin position="361"/>
        <end position="372"/>
    </location>
</feature>
<keyword evidence="3" id="KW-0963">Cytoplasm</keyword>
<evidence type="ECO:0000259" key="8">
    <source>
        <dbReference type="SMART" id="SM00670"/>
    </source>
</evidence>
<feature type="compositionally biased region" description="Basic and acidic residues" evidence="7">
    <location>
        <begin position="126"/>
        <end position="135"/>
    </location>
</feature>
<accession>A0AAV0W738</accession>
<feature type="compositionally biased region" description="Basic and acidic residues" evidence="7">
    <location>
        <begin position="22"/>
        <end position="33"/>
    </location>
</feature>
<feature type="compositionally biased region" description="Polar residues" evidence="7">
    <location>
        <begin position="501"/>
        <end position="511"/>
    </location>
</feature>
<dbReference type="Gene3D" id="3.40.50.1010">
    <property type="entry name" value="5'-nuclease"/>
    <property type="match status" value="1"/>
</dbReference>
<evidence type="ECO:0000256" key="7">
    <source>
        <dbReference type="SAM" id="MobiDB-lite"/>
    </source>
</evidence>
<feature type="compositionally biased region" description="Basic and acidic residues" evidence="7">
    <location>
        <begin position="943"/>
        <end position="952"/>
    </location>
</feature>
<proteinExistence type="predicted"/>
<gene>
    <name evidence="9" type="ORF">MEUPH1_LOCUS8028</name>
</gene>
<feature type="compositionally biased region" description="Low complexity" evidence="7">
    <location>
        <begin position="488"/>
        <end position="500"/>
    </location>
</feature>
<evidence type="ECO:0000256" key="4">
    <source>
        <dbReference type="ARBA" id="ARBA00023161"/>
    </source>
</evidence>
<feature type="region of interest" description="Disordered" evidence="7">
    <location>
        <begin position="909"/>
        <end position="973"/>
    </location>
</feature>
<dbReference type="InterPro" id="IPR018834">
    <property type="entry name" value="DNA/RNA-bd_Est1-type"/>
</dbReference>
<feature type="compositionally biased region" description="Polar residues" evidence="7">
    <location>
        <begin position="271"/>
        <end position="283"/>
    </location>
</feature>
<keyword evidence="5" id="KW-0539">Nucleus</keyword>
<feature type="compositionally biased region" description="Basic and acidic residues" evidence="7">
    <location>
        <begin position="54"/>
        <end position="88"/>
    </location>
</feature>
<protein>
    <recommendedName>
        <fullName evidence="8">PIN domain-containing protein</fullName>
    </recommendedName>
</protein>
<sequence length="1514" mass="174515">MANLDGDLSRMSIGDDSINKFGRKDKFPREVEIYRPGSGPLKRSGNSRQDVDDDDKRSGFDRDLESSKKSDFIPNKHFENPSRKKENFPRGQKMNGVAADNYSTFNLKRKQQKKTQLFYEPPNEWSNDKRPDRPRVNFVNPNDSKGDDDNNWRAHKAPNVVIVPKVVKKIDEKPAISEKIITSSDIIPTMIINTRVNTVQNIPDKTHGFGNKKREEKKVPCKPISSVVLMNYEKLPPRLQRKFCDDYHISMEEVEALLTNGLLSQDEHNKQNSSYQSRSQTLPPRSIGKGRFHEPQRHEPQRHDPQRHEPQRHEPQRHEPQRHEPHRHEPHRHEPQRHEQLFYRTNSNQLPPKTETRRQQSAVVNTVNSSTESSRRGADIPTKVYNSHHESKTADHNARVDTENNHSISIKQPIESAVLLPSGTINWAEEVERAENMSKVAEDSKKEVERLETVEKTLSSPRDRKQRKSVSKDRNCIINTLPPRDQPSSSTHSNWHSQSNDNSESLNSNGGSWRKEKPKSNRNCSNDRSRTRSRNRKNRNNSEKSAPHKSENVGGIIKLPPNVNVNSNDSKSLSLSGYLKQTVPTTTTQSSYPAKQLFNPNNPNKPIVISPKQQNVRAGYPPANIEPHHAKEHFPMNINNTNAQQYSGAHYGSAPPAWYDPYTESYRASIYPVLLLDIKKADSIIGNLVFEPNMLQNWPIINSCREFLKDSLKELLKSDMKFCQRENIETHFWKILYHNIIEHLKKLINEDSSELVKDYTTLLMNLIEEGMKYMNDLLKLLEKHYNFNLDDYVSLTCLSTKKLGNIGLALISSQKLYISLGDLARYKDIMNHSTNYVIAKQWYTKANQINPKNGRPYNQLALLAVYEKRKLDAVYFYMRSLMASNPFQSAKDSLLSLFEEYRRKYEMTDRKRLEDRERREREKAKEKESSMSSKEKYSKRRKEIWIHPDGSKRSHRTTSSTEPNQDIDEEELSKLSQSEVNKRFIVSFLHVHGKLFTKVGMESFQDTALQMLREFRKLLSNTPIPIIPTRFLQYLALNMFSIEYSRPKETHVEQGYWSTVHECALVMSLQMFSLIVDRCNQLLKDILNKDDGSTAKQLIGSDIDFLLPPIKVWCDWLLCNSKVWNPPPSCSDYKLSGTGDCWCRLASLVNNLEKFQEHYKLVLNEPDESDPSLRQQLKLPEDSMFSGFTPIIGYELKPTFISTTSDRVLSELTHRVNCILFFGTEFLCGTEPPVFKLHKTDTGASEYISVVETASPKDDSDDEEMCFESWIDEENDLKSRPSEDKSVSELQTKPISNEIQKLLSRKEELEQKQRNEELRQKRVQEILKQASYCIEIEIKPHYVVPDTNCFIDYLPQLEKLIYSLSHAQEHTCTLMIPTVVLIELEGLAKGGWVRDTVCDAAKQALKILKNIDSAAVKFVTTKGSSFKSTTCFEEENNFVGNNDDKILATCLSLCKNNSQLPIADNPPVEGEPKKIFRDVVLLTEDRNLRVKALSSDMPVRAVMDFINWLNFISS</sequence>
<dbReference type="EMBL" id="CARXXK010000001">
    <property type="protein sequence ID" value="CAI6351705.1"/>
    <property type="molecule type" value="Genomic_DNA"/>
</dbReference>
<dbReference type="Gene3D" id="1.25.40.10">
    <property type="entry name" value="Tetratricopeptide repeat domain"/>
    <property type="match status" value="1"/>
</dbReference>
<evidence type="ECO:0000256" key="1">
    <source>
        <dbReference type="ARBA" id="ARBA00004123"/>
    </source>
</evidence>
<feature type="compositionally biased region" description="Basic and acidic residues" evidence="7">
    <location>
        <begin position="540"/>
        <end position="551"/>
    </location>
</feature>
<comment type="subcellular location">
    <subcellularLocation>
        <location evidence="2">Cytoplasm</location>
    </subcellularLocation>
    <subcellularLocation>
        <location evidence="1">Nucleus</location>
    </subcellularLocation>
</comment>
<dbReference type="GO" id="GO:0000184">
    <property type="term" value="P:nuclear-transcribed mRNA catabolic process, nonsense-mediated decay"/>
    <property type="evidence" value="ECO:0007669"/>
    <property type="project" value="UniProtKB-KW"/>
</dbReference>
<feature type="domain" description="PIN" evidence="8">
    <location>
        <begin position="1341"/>
        <end position="1490"/>
    </location>
</feature>
<evidence type="ECO:0000256" key="3">
    <source>
        <dbReference type="ARBA" id="ARBA00022490"/>
    </source>
</evidence>
<feature type="compositionally biased region" description="Basic and acidic residues" evidence="7">
    <location>
        <begin position="437"/>
        <end position="455"/>
    </location>
</feature>
<feature type="compositionally biased region" description="Polar residues" evidence="7">
    <location>
        <begin position="584"/>
        <end position="604"/>
    </location>
</feature>
<dbReference type="GO" id="GO:0070034">
    <property type="term" value="F:telomerase RNA binding"/>
    <property type="evidence" value="ECO:0007669"/>
    <property type="project" value="TreeGrafter"/>
</dbReference>
<dbReference type="GO" id="GO:0042162">
    <property type="term" value="F:telomeric DNA binding"/>
    <property type="evidence" value="ECO:0007669"/>
    <property type="project" value="TreeGrafter"/>
</dbReference>
<feature type="region of interest" description="Disordered" evidence="7">
    <location>
        <begin position="267"/>
        <end position="378"/>
    </location>
</feature>
<dbReference type="InterPro" id="IPR002716">
    <property type="entry name" value="PIN_dom"/>
</dbReference>
<dbReference type="InterPro" id="IPR029060">
    <property type="entry name" value="PIN-like_dom_sf"/>
</dbReference>
<keyword evidence="6" id="KW-0175">Coiled coil</keyword>
<reference evidence="9 10" key="1">
    <citation type="submission" date="2023-01" db="EMBL/GenBank/DDBJ databases">
        <authorList>
            <person name="Whitehead M."/>
        </authorList>
    </citation>
    <scope>NUCLEOTIDE SEQUENCE [LARGE SCALE GENOMIC DNA]</scope>
</reference>
<feature type="coiled-coil region" evidence="6">
    <location>
        <begin position="1299"/>
        <end position="1326"/>
    </location>
</feature>
<feature type="region of interest" description="Disordered" evidence="7">
    <location>
        <begin position="437"/>
        <end position="568"/>
    </location>
</feature>
<dbReference type="SUPFAM" id="SSF88723">
    <property type="entry name" value="PIN domain-like"/>
    <property type="match status" value="1"/>
</dbReference>
<dbReference type="InterPro" id="IPR019458">
    <property type="entry name" value="Est1-like_N"/>
</dbReference>
<evidence type="ECO:0000313" key="10">
    <source>
        <dbReference type="Proteomes" id="UP001160148"/>
    </source>
</evidence>
<comment type="caution">
    <text evidence="9">The sequence shown here is derived from an EMBL/GenBank/DDBJ whole genome shotgun (WGS) entry which is preliminary data.</text>
</comment>
<evidence type="ECO:0000256" key="2">
    <source>
        <dbReference type="ARBA" id="ARBA00004496"/>
    </source>
</evidence>
<keyword evidence="4" id="KW-0866">Nonsense-mediated mRNA decay</keyword>
<organism evidence="9 10">
    <name type="scientific">Macrosiphum euphorbiae</name>
    <name type="common">potato aphid</name>
    <dbReference type="NCBI Taxonomy" id="13131"/>
    <lineage>
        <taxon>Eukaryota</taxon>
        <taxon>Metazoa</taxon>
        <taxon>Ecdysozoa</taxon>
        <taxon>Arthropoda</taxon>
        <taxon>Hexapoda</taxon>
        <taxon>Insecta</taxon>
        <taxon>Pterygota</taxon>
        <taxon>Neoptera</taxon>
        <taxon>Paraneoptera</taxon>
        <taxon>Hemiptera</taxon>
        <taxon>Sternorrhyncha</taxon>
        <taxon>Aphidomorpha</taxon>
        <taxon>Aphidoidea</taxon>
        <taxon>Aphididae</taxon>
        <taxon>Macrosiphini</taxon>
        <taxon>Macrosiphum</taxon>
    </lineage>
</organism>
<feature type="compositionally biased region" description="Basic and acidic residues" evidence="7">
    <location>
        <begin position="513"/>
        <end position="530"/>
    </location>
</feature>
<dbReference type="InterPro" id="IPR045153">
    <property type="entry name" value="Est1/Ebs1-like"/>
</dbReference>
<name>A0AAV0W738_9HEMI</name>
<feature type="region of interest" description="Disordered" evidence="7">
    <location>
        <begin position="584"/>
        <end position="606"/>
    </location>
</feature>
<evidence type="ECO:0000256" key="6">
    <source>
        <dbReference type="SAM" id="Coils"/>
    </source>
</evidence>
<evidence type="ECO:0000256" key="5">
    <source>
        <dbReference type="ARBA" id="ARBA00023242"/>
    </source>
</evidence>
<evidence type="ECO:0000313" key="9">
    <source>
        <dbReference type="EMBL" id="CAI6351705.1"/>
    </source>
</evidence>